<dbReference type="Proteomes" id="UP000730482">
    <property type="component" value="Unassembled WGS sequence"/>
</dbReference>
<gene>
    <name evidence="6" type="ORF">KGQ19_07285</name>
</gene>
<evidence type="ECO:0000313" key="6">
    <source>
        <dbReference type="EMBL" id="MBS2546667.1"/>
    </source>
</evidence>
<proteinExistence type="inferred from homology"/>
<keyword evidence="3" id="KW-0815">Transposition</keyword>
<evidence type="ECO:0000256" key="4">
    <source>
        <dbReference type="ARBA" id="ARBA00023125"/>
    </source>
</evidence>
<sequence length="46" mass="5355">MCMVVCDGLKGLPDAIERVWPQAITQTCVIHLLRGSFRYARRRHWA</sequence>
<reference evidence="6 7" key="1">
    <citation type="submission" date="2020-02" db="EMBL/GenBank/DDBJ databases">
        <title>Acidophilic actinobacteria isolated from forest soil.</title>
        <authorList>
            <person name="Golinska P."/>
        </authorList>
    </citation>
    <scope>NUCLEOTIDE SEQUENCE [LARGE SCALE GENOMIC DNA]</scope>
    <source>
        <strain evidence="6 7">NL8</strain>
    </source>
</reference>
<keyword evidence="4" id="KW-0238">DNA-binding</keyword>
<accession>A0ABS5KKV9</accession>
<comment type="similarity">
    <text evidence="2">Belongs to the transposase mutator family.</text>
</comment>
<dbReference type="EMBL" id="JAAFYZ010000016">
    <property type="protein sequence ID" value="MBS2546667.1"/>
    <property type="molecule type" value="Genomic_DNA"/>
</dbReference>
<evidence type="ECO:0000256" key="3">
    <source>
        <dbReference type="ARBA" id="ARBA00022578"/>
    </source>
</evidence>
<keyword evidence="7" id="KW-1185">Reference proteome</keyword>
<keyword evidence="5" id="KW-0233">DNA recombination</keyword>
<dbReference type="Pfam" id="PF00872">
    <property type="entry name" value="Transposase_mut"/>
    <property type="match status" value="1"/>
</dbReference>
<evidence type="ECO:0000313" key="7">
    <source>
        <dbReference type="Proteomes" id="UP000730482"/>
    </source>
</evidence>
<evidence type="ECO:0000256" key="1">
    <source>
        <dbReference type="ARBA" id="ARBA00002190"/>
    </source>
</evidence>
<evidence type="ECO:0000256" key="2">
    <source>
        <dbReference type="ARBA" id="ARBA00010961"/>
    </source>
</evidence>
<dbReference type="PROSITE" id="PS01007">
    <property type="entry name" value="TRANSPOSASE_MUTATOR"/>
    <property type="match status" value="1"/>
</dbReference>
<name>A0ABS5KKV9_9ACTN</name>
<protein>
    <submittedName>
        <fullName evidence="6">Transposase</fullName>
    </submittedName>
</protein>
<comment type="caution">
    <text evidence="6">The sequence shown here is derived from an EMBL/GenBank/DDBJ whole genome shotgun (WGS) entry which is preliminary data.</text>
</comment>
<organism evidence="6 7">
    <name type="scientific">Catenulispora pinistramenti</name>
    <dbReference type="NCBI Taxonomy" id="2705254"/>
    <lineage>
        <taxon>Bacteria</taxon>
        <taxon>Bacillati</taxon>
        <taxon>Actinomycetota</taxon>
        <taxon>Actinomycetes</taxon>
        <taxon>Catenulisporales</taxon>
        <taxon>Catenulisporaceae</taxon>
        <taxon>Catenulispora</taxon>
    </lineage>
</organism>
<dbReference type="InterPro" id="IPR001207">
    <property type="entry name" value="Transposase_mutator"/>
</dbReference>
<evidence type="ECO:0000256" key="5">
    <source>
        <dbReference type="ARBA" id="ARBA00023172"/>
    </source>
</evidence>
<comment type="function">
    <text evidence="1">Required for the transposition of the insertion element.</text>
</comment>